<reference evidence="8 9" key="1">
    <citation type="submission" date="2025-04" db="UniProtKB">
        <authorList>
            <consortium name="RefSeq"/>
        </authorList>
    </citation>
    <scope>IDENTIFICATION</scope>
    <source>
        <tissue evidence="8 9">Tentacle</tissue>
    </source>
</reference>
<dbReference type="SUPFAM" id="SSF56496">
    <property type="entry name" value="Fibrinogen C-terminal domain-like"/>
    <property type="match status" value="1"/>
</dbReference>
<dbReference type="RefSeq" id="XP_031572751.1">
    <property type="nucleotide sequence ID" value="XM_031716891.1"/>
</dbReference>
<dbReference type="GO" id="GO:0034116">
    <property type="term" value="P:positive regulation of heterotypic cell-cell adhesion"/>
    <property type="evidence" value="ECO:0007669"/>
    <property type="project" value="TreeGrafter"/>
</dbReference>
<protein>
    <submittedName>
        <fullName evidence="8 9">Fibrinogen-like protein A</fullName>
    </submittedName>
</protein>
<keyword evidence="5" id="KW-0472">Membrane</keyword>
<dbReference type="SMART" id="SM00186">
    <property type="entry name" value="FBG"/>
    <property type="match status" value="1"/>
</dbReference>
<dbReference type="PANTHER" id="PTHR47221">
    <property type="entry name" value="FIBRINOGEN ALPHA CHAIN"/>
    <property type="match status" value="1"/>
</dbReference>
<dbReference type="PANTHER" id="PTHR47221:SF5">
    <property type="entry name" value="FIBRINOGEN C-TERMINAL DOMAIN-CONTAINING PROTEIN"/>
    <property type="match status" value="1"/>
</dbReference>
<dbReference type="GO" id="GO:0030674">
    <property type="term" value="F:protein-macromolecule adaptor activity"/>
    <property type="evidence" value="ECO:0007669"/>
    <property type="project" value="TreeGrafter"/>
</dbReference>
<dbReference type="InterPro" id="IPR037579">
    <property type="entry name" value="FIB_ANG-like"/>
</dbReference>
<dbReference type="InterPro" id="IPR036056">
    <property type="entry name" value="Fibrinogen-like_C"/>
</dbReference>
<dbReference type="Gene3D" id="3.90.215.10">
    <property type="entry name" value="Gamma Fibrinogen, chain A, domain 1"/>
    <property type="match status" value="1"/>
</dbReference>
<sequence>MLLEKHVLIFGTFLIHVPGFLAVLSVPQQPCRSPCIRNALFKEYQKDFVLRGHVIATFRVPSPLYCTYKCIEEPRCKSINCENITSNKPTILCELNYETKTTKPAFYVRRTGHTYHDAIGPGSGWCDSVCPSPYNTLLCPPGFSGAGCQTPMKSCKDWLNHGFSKDGIYHVVLESHKTFPVYCDQTTDGGGWAVIQRREDGTVDFYRGWNEYKTGFGDLNAEFWLGNDLIHILTASGETELRVELETFAGHEAYAKYNSFNISNEESNYTLSASGYNGTAGDSLGLESGNTVMNTINNQMAFSTWDRDHDQHSGNGSCALENKGAWWFNSCYWSHLNGPYKGQGEIYGINWYSFVVSNYESLKKCSMKIRPAA</sequence>
<gene>
    <name evidence="8 9" type="primary">LOC116306796</name>
</gene>
<evidence type="ECO:0000256" key="1">
    <source>
        <dbReference type="ARBA" id="ARBA00004613"/>
    </source>
</evidence>
<dbReference type="PROSITE" id="PS00514">
    <property type="entry name" value="FIBRINOGEN_C_1"/>
    <property type="match status" value="1"/>
</dbReference>
<dbReference type="InterPro" id="IPR002181">
    <property type="entry name" value="Fibrinogen_a/b/g_C_dom"/>
</dbReference>
<comment type="subcellular location">
    <subcellularLocation>
        <location evidence="1">Secreted</location>
    </subcellularLocation>
</comment>
<dbReference type="InterPro" id="IPR020837">
    <property type="entry name" value="Fibrinogen_CS"/>
</dbReference>
<dbReference type="RefSeq" id="XP_031572750.1">
    <property type="nucleotide sequence ID" value="XM_031716890.1"/>
</dbReference>
<dbReference type="InterPro" id="IPR014716">
    <property type="entry name" value="Fibrinogen_a/b/g_C_1"/>
</dbReference>
<organism evidence="7 8">
    <name type="scientific">Actinia tenebrosa</name>
    <name type="common">Australian red waratah sea anemone</name>
    <dbReference type="NCBI Taxonomy" id="6105"/>
    <lineage>
        <taxon>Eukaryota</taxon>
        <taxon>Metazoa</taxon>
        <taxon>Cnidaria</taxon>
        <taxon>Anthozoa</taxon>
        <taxon>Hexacorallia</taxon>
        <taxon>Actiniaria</taxon>
        <taxon>Actiniidae</taxon>
        <taxon>Actinia</taxon>
    </lineage>
</organism>
<feature type="domain" description="Fibrinogen C-terminal" evidence="6">
    <location>
        <begin position="146"/>
        <end position="373"/>
    </location>
</feature>
<evidence type="ECO:0000313" key="9">
    <source>
        <dbReference type="RefSeq" id="XP_031572751.1"/>
    </source>
</evidence>
<evidence type="ECO:0000313" key="7">
    <source>
        <dbReference type="Proteomes" id="UP000515163"/>
    </source>
</evidence>
<dbReference type="Pfam" id="PF00147">
    <property type="entry name" value="Fibrinogen_C"/>
    <property type="match status" value="1"/>
</dbReference>
<name>A0A6P8J5Q2_ACTTE</name>
<evidence type="ECO:0000256" key="4">
    <source>
        <dbReference type="ARBA" id="ARBA00023180"/>
    </source>
</evidence>
<dbReference type="KEGG" id="aten:116306796"/>
<dbReference type="PROSITE" id="PS51406">
    <property type="entry name" value="FIBRINOGEN_C_2"/>
    <property type="match status" value="1"/>
</dbReference>
<dbReference type="GO" id="GO:0005201">
    <property type="term" value="F:extracellular matrix structural constituent"/>
    <property type="evidence" value="ECO:0007669"/>
    <property type="project" value="TreeGrafter"/>
</dbReference>
<evidence type="ECO:0000256" key="5">
    <source>
        <dbReference type="SAM" id="Phobius"/>
    </source>
</evidence>
<dbReference type="CDD" id="cd00087">
    <property type="entry name" value="FReD"/>
    <property type="match status" value="1"/>
</dbReference>
<evidence type="ECO:0000256" key="2">
    <source>
        <dbReference type="ARBA" id="ARBA00022525"/>
    </source>
</evidence>
<dbReference type="Proteomes" id="UP000515163">
    <property type="component" value="Unplaced"/>
</dbReference>
<keyword evidence="5" id="KW-0812">Transmembrane</keyword>
<evidence type="ECO:0000256" key="3">
    <source>
        <dbReference type="ARBA" id="ARBA00023157"/>
    </source>
</evidence>
<keyword evidence="2" id="KW-0964">Secreted</keyword>
<dbReference type="FunFam" id="3.90.215.10:FF:000001">
    <property type="entry name" value="Tenascin isoform 1"/>
    <property type="match status" value="1"/>
</dbReference>
<evidence type="ECO:0000313" key="8">
    <source>
        <dbReference type="RefSeq" id="XP_031572750.1"/>
    </source>
</evidence>
<proteinExistence type="predicted"/>
<keyword evidence="7" id="KW-1185">Reference proteome</keyword>
<dbReference type="AlphaFoldDB" id="A0A6P8J5Q2"/>
<evidence type="ECO:0000259" key="6">
    <source>
        <dbReference type="PROSITE" id="PS51406"/>
    </source>
</evidence>
<dbReference type="NCBIfam" id="NF040941">
    <property type="entry name" value="GGGWT_bact"/>
    <property type="match status" value="1"/>
</dbReference>
<keyword evidence="4" id="KW-0325">Glycoprotein</keyword>
<dbReference type="GO" id="GO:0005577">
    <property type="term" value="C:fibrinogen complex"/>
    <property type="evidence" value="ECO:0007669"/>
    <property type="project" value="TreeGrafter"/>
</dbReference>
<dbReference type="GeneID" id="116306796"/>
<accession>A0A6P8J5Q2</accession>
<feature type="transmembrane region" description="Helical" evidence="5">
    <location>
        <begin position="7"/>
        <end position="26"/>
    </location>
</feature>
<keyword evidence="3" id="KW-1015">Disulfide bond</keyword>
<dbReference type="OrthoDB" id="5967688at2759"/>
<keyword evidence="5" id="KW-1133">Transmembrane helix</keyword>